<reference evidence="1" key="1">
    <citation type="submission" date="2018-05" db="EMBL/GenBank/DDBJ databases">
        <authorList>
            <person name="Lanie J.A."/>
            <person name="Ng W.-L."/>
            <person name="Kazmierczak K.M."/>
            <person name="Andrzejewski T.M."/>
            <person name="Davidsen T.M."/>
            <person name="Wayne K.J."/>
            <person name="Tettelin H."/>
            <person name="Glass J.I."/>
            <person name="Rusch D."/>
            <person name="Podicherti R."/>
            <person name="Tsui H.-C.T."/>
            <person name="Winkler M.E."/>
        </authorList>
    </citation>
    <scope>NUCLEOTIDE SEQUENCE</scope>
</reference>
<sequence>QRASMHVDALVHLAQDHARTAGLLRLSTLRPTHETWSPGNTRVEQGISAVGDRSQVAAFGMALASESQVRLTSFSTESIEGGLLRVTASIDVLLGKEPSR</sequence>
<accession>A0A382HT32</accession>
<dbReference type="EMBL" id="UINC01063081">
    <property type="protein sequence ID" value="SVB90329.1"/>
    <property type="molecule type" value="Genomic_DNA"/>
</dbReference>
<proteinExistence type="predicted"/>
<evidence type="ECO:0000313" key="1">
    <source>
        <dbReference type="EMBL" id="SVB90329.1"/>
    </source>
</evidence>
<protein>
    <submittedName>
        <fullName evidence="1">Uncharacterized protein</fullName>
    </submittedName>
</protein>
<name>A0A382HT32_9ZZZZ</name>
<gene>
    <name evidence="1" type="ORF">METZ01_LOCUS243183</name>
</gene>
<feature type="non-terminal residue" evidence="1">
    <location>
        <position position="1"/>
    </location>
</feature>
<dbReference type="AlphaFoldDB" id="A0A382HT32"/>
<organism evidence="1">
    <name type="scientific">marine metagenome</name>
    <dbReference type="NCBI Taxonomy" id="408172"/>
    <lineage>
        <taxon>unclassified sequences</taxon>
        <taxon>metagenomes</taxon>
        <taxon>ecological metagenomes</taxon>
    </lineage>
</organism>